<gene>
    <name evidence="2" type="ORF">ODALV1_LOCUS16850</name>
</gene>
<feature type="region of interest" description="Disordered" evidence="1">
    <location>
        <begin position="1"/>
        <end position="22"/>
    </location>
</feature>
<name>A0ABP1R0N5_9HEXA</name>
<evidence type="ECO:0000313" key="3">
    <source>
        <dbReference type="Proteomes" id="UP001642540"/>
    </source>
</evidence>
<sequence>MSGSNGNTKMEKESHPQKSEKDLVVELEKLIRRCEKLESRIEQSPESPNVASMGNILLDEEVSALLEHRKELHKQLEELLPQTIVALKDVKEEEIQNRRGFLHEETQ</sequence>
<dbReference type="Proteomes" id="UP001642540">
    <property type="component" value="Unassembled WGS sequence"/>
</dbReference>
<comment type="caution">
    <text evidence="2">The sequence shown here is derived from an EMBL/GenBank/DDBJ whole genome shotgun (WGS) entry which is preliminary data.</text>
</comment>
<dbReference type="EMBL" id="CAXLJM020000051">
    <property type="protein sequence ID" value="CAL8115428.1"/>
    <property type="molecule type" value="Genomic_DNA"/>
</dbReference>
<organism evidence="2 3">
    <name type="scientific">Orchesella dallaii</name>
    <dbReference type="NCBI Taxonomy" id="48710"/>
    <lineage>
        <taxon>Eukaryota</taxon>
        <taxon>Metazoa</taxon>
        <taxon>Ecdysozoa</taxon>
        <taxon>Arthropoda</taxon>
        <taxon>Hexapoda</taxon>
        <taxon>Collembola</taxon>
        <taxon>Entomobryomorpha</taxon>
        <taxon>Entomobryoidea</taxon>
        <taxon>Orchesellidae</taxon>
        <taxon>Orchesellinae</taxon>
        <taxon>Orchesella</taxon>
    </lineage>
</organism>
<accession>A0ABP1R0N5</accession>
<keyword evidence="3" id="KW-1185">Reference proteome</keyword>
<reference evidence="2 3" key="1">
    <citation type="submission" date="2024-08" db="EMBL/GenBank/DDBJ databases">
        <authorList>
            <person name="Cucini C."/>
            <person name="Frati F."/>
        </authorList>
    </citation>
    <scope>NUCLEOTIDE SEQUENCE [LARGE SCALE GENOMIC DNA]</scope>
</reference>
<protein>
    <submittedName>
        <fullName evidence="2">Uncharacterized protein</fullName>
    </submittedName>
</protein>
<evidence type="ECO:0000256" key="1">
    <source>
        <dbReference type="SAM" id="MobiDB-lite"/>
    </source>
</evidence>
<feature type="compositionally biased region" description="Basic and acidic residues" evidence="1">
    <location>
        <begin position="9"/>
        <end position="22"/>
    </location>
</feature>
<evidence type="ECO:0000313" key="2">
    <source>
        <dbReference type="EMBL" id="CAL8115428.1"/>
    </source>
</evidence>
<proteinExistence type="predicted"/>